<organism evidence="1 2">
    <name type="scientific">Rotaria sordida</name>
    <dbReference type="NCBI Taxonomy" id="392033"/>
    <lineage>
        <taxon>Eukaryota</taxon>
        <taxon>Metazoa</taxon>
        <taxon>Spiralia</taxon>
        <taxon>Gnathifera</taxon>
        <taxon>Rotifera</taxon>
        <taxon>Eurotatoria</taxon>
        <taxon>Bdelloidea</taxon>
        <taxon>Philodinida</taxon>
        <taxon>Philodinidae</taxon>
        <taxon>Rotaria</taxon>
    </lineage>
</organism>
<dbReference type="Proteomes" id="UP000663874">
    <property type="component" value="Unassembled WGS sequence"/>
</dbReference>
<dbReference type="EMBL" id="CAJOBE010047476">
    <property type="protein sequence ID" value="CAF4346421.1"/>
    <property type="molecule type" value="Genomic_DNA"/>
</dbReference>
<accession>A0A820KXX3</accession>
<gene>
    <name evidence="1" type="ORF">FNK824_LOCUS42188</name>
</gene>
<evidence type="ECO:0000313" key="1">
    <source>
        <dbReference type="EMBL" id="CAF4346421.1"/>
    </source>
</evidence>
<sequence>KTSQHIESSLDK</sequence>
<evidence type="ECO:0000313" key="2">
    <source>
        <dbReference type="Proteomes" id="UP000663874"/>
    </source>
</evidence>
<feature type="non-terminal residue" evidence="1">
    <location>
        <position position="1"/>
    </location>
</feature>
<proteinExistence type="predicted"/>
<name>A0A820KXX3_9BILA</name>
<comment type="caution">
    <text evidence="1">The sequence shown here is derived from an EMBL/GenBank/DDBJ whole genome shotgun (WGS) entry which is preliminary data.</text>
</comment>
<protein>
    <submittedName>
        <fullName evidence="1">Uncharacterized protein</fullName>
    </submittedName>
</protein>
<reference evidence="1" key="1">
    <citation type="submission" date="2021-02" db="EMBL/GenBank/DDBJ databases">
        <authorList>
            <person name="Nowell W R."/>
        </authorList>
    </citation>
    <scope>NUCLEOTIDE SEQUENCE</scope>
</reference>